<dbReference type="EMBL" id="JAUJEA010000002">
    <property type="protein sequence ID" value="MDN5201009.1"/>
    <property type="molecule type" value="Genomic_DNA"/>
</dbReference>
<dbReference type="Proteomes" id="UP001172082">
    <property type="component" value="Unassembled WGS sequence"/>
</dbReference>
<evidence type="ECO:0000313" key="4">
    <source>
        <dbReference type="EMBL" id="MDN5201009.1"/>
    </source>
</evidence>
<dbReference type="PROSITE" id="PS51257">
    <property type="entry name" value="PROKAR_LIPOPROTEIN"/>
    <property type="match status" value="1"/>
</dbReference>
<feature type="domain" description="Beta-lactamase-related" evidence="3">
    <location>
        <begin position="46"/>
        <end position="360"/>
    </location>
</feature>
<dbReference type="InterPro" id="IPR001466">
    <property type="entry name" value="Beta-lactam-related"/>
</dbReference>
<evidence type="ECO:0000256" key="1">
    <source>
        <dbReference type="ARBA" id="ARBA00004370"/>
    </source>
</evidence>
<name>A0ABT8KJY0_9BACT</name>
<dbReference type="PANTHER" id="PTHR46825:SF11">
    <property type="entry name" value="PENICILLIN-BINDING PROTEIN 4"/>
    <property type="match status" value="1"/>
</dbReference>
<evidence type="ECO:0000256" key="2">
    <source>
        <dbReference type="ARBA" id="ARBA00023136"/>
    </source>
</evidence>
<protein>
    <submittedName>
        <fullName evidence="4">Serine hydrolase domain-containing protein</fullName>
        <ecNumber evidence="4">3.1.1.103</ecNumber>
    </submittedName>
</protein>
<keyword evidence="5" id="KW-1185">Reference proteome</keyword>
<dbReference type="PANTHER" id="PTHR46825">
    <property type="entry name" value="D-ALANYL-D-ALANINE-CARBOXYPEPTIDASE/ENDOPEPTIDASE AMPH"/>
    <property type="match status" value="1"/>
</dbReference>
<sequence length="384" mass="43558">MNLRILLPLILLLSCTSPEKKNQNSSELDNLESGIDSLFNSKIDKNGAGAALLVSYNGEKLIGKGFGLRDIEKGLPVTPNTNMRMGSVSKQFTVLALLSLIDKGIISLTDSVFNIYPFETFKRVKIEQLINHTSGIADAEAAFFTEWDQTKIAENKNLVDWYSQNPEPYFEPGVKWQYNNGAYELLASIVERIGEVEFAAFVKQNILEKVDMQNSNFFNLAKPMEIKERAYCYQRDSLENWQRVDGHFLNGLLGAGGLYTSVNDFFKYDQALRNKSLLSEDLHQLIFKPSSMPFPQDGDAFKYNAEFPFVGNDDQYYAMGWFVSGQTAFHSGSWFGTRTFVIYELDRPLTIAIFLNSDASSIRKELIDKTYQLVDNYLQTIANK</sequence>
<dbReference type="InterPro" id="IPR012338">
    <property type="entry name" value="Beta-lactam/transpept-like"/>
</dbReference>
<keyword evidence="2" id="KW-0472">Membrane</keyword>
<comment type="caution">
    <text evidence="4">The sequence shown here is derived from an EMBL/GenBank/DDBJ whole genome shotgun (WGS) entry which is preliminary data.</text>
</comment>
<dbReference type="Gene3D" id="3.40.710.10">
    <property type="entry name" value="DD-peptidase/beta-lactamase superfamily"/>
    <property type="match status" value="1"/>
</dbReference>
<dbReference type="Pfam" id="PF00144">
    <property type="entry name" value="Beta-lactamase"/>
    <property type="match status" value="1"/>
</dbReference>
<evidence type="ECO:0000259" key="3">
    <source>
        <dbReference type="Pfam" id="PF00144"/>
    </source>
</evidence>
<reference evidence="4" key="1">
    <citation type="submission" date="2023-06" db="EMBL/GenBank/DDBJ databases">
        <title>Genomic of Parafulvivirga corallium.</title>
        <authorList>
            <person name="Wang G."/>
        </authorList>
    </citation>
    <scope>NUCLEOTIDE SEQUENCE</scope>
    <source>
        <strain evidence="4">BMA10</strain>
    </source>
</reference>
<evidence type="ECO:0000313" key="5">
    <source>
        <dbReference type="Proteomes" id="UP001172082"/>
    </source>
</evidence>
<proteinExistence type="predicted"/>
<keyword evidence="4" id="KW-0378">Hydrolase</keyword>
<dbReference type="EC" id="3.1.1.103" evidence="4"/>
<organism evidence="4 5">
    <name type="scientific">Splendidivirga corallicola</name>
    <dbReference type="NCBI Taxonomy" id="3051826"/>
    <lineage>
        <taxon>Bacteria</taxon>
        <taxon>Pseudomonadati</taxon>
        <taxon>Bacteroidota</taxon>
        <taxon>Cytophagia</taxon>
        <taxon>Cytophagales</taxon>
        <taxon>Splendidivirgaceae</taxon>
        <taxon>Splendidivirga</taxon>
    </lineage>
</organism>
<dbReference type="InterPro" id="IPR050491">
    <property type="entry name" value="AmpC-like"/>
</dbReference>
<gene>
    <name evidence="4" type="ORF">QQ008_06545</name>
</gene>
<dbReference type="RefSeq" id="WP_346751039.1">
    <property type="nucleotide sequence ID" value="NZ_JAUJEA010000002.1"/>
</dbReference>
<dbReference type="SUPFAM" id="SSF56601">
    <property type="entry name" value="beta-lactamase/transpeptidase-like"/>
    <property type="match status" value="1"/>
</dbReference>
<accession>A0ABT8KJY0</accession>
<comment type="subcellular location">
    <subcellularLocation>
        <location evidence="1">Membrane</location>
    </subcellularLocation>
</comment>
<dbReference type="GO" id="GO:0016787">
    <property type="term" value="F:hydrolase activity"/>
    <property type="evidence" value="ECO:0007669"/>
    <property type="project" value="UniProtKB-KW"/>
</dbReference>